<dbReference type="Proteomes" id="UP001143910">
    <property type="component" value="Unassembled WGS sequence"/>
</dbReference>
<evidence type="ECO:0000313" key="2">
    <source>
        <dbReference type="Proteomes" id="UP001143910"/>
    </source>
</evidence>
<protein>
    <submittedName>
        <fullName evidence="1">Uncharacterized protein</fullName>
    </submittedName>
</protein>
<dbReference type="EMBL" id="JANJQO010000001">
    <property type="protein sequence ID" value="KAJ2984366.1"/>
    <property type="molecule type" value="Genomic_DNA"/>
</dbReference>
<name>A0ACC1P0N0_9HYPO</name>
<reference evidence="1" key="1">
    <citation type="submission" date="2022-08" db="EMBL/GenBank/DDBJ databases">
        <title>Genome Sequence of Lecanicillium fungicola.</title>
        <authorList>
            <person name="Buettner E."/>
        </authorList>
    </citation>
    <scope>NUCLEOTIDE SEQUENCE</scope>
    <source>
        <strain evidence="1">Babe33</strain>
    </source>
</reference>
<gene>
    <name evidence="1" type="ORF">NQ176_g35</name>
</gene>
<evidence type="ECO:0000313" key="1">
    <source>
        <dbReference type="EMBL" id="KAJ2984366.1"/>
    </source>
</evidence>
<accession>A0ACC1P0N0</accession>
<keyword evidence="2" id="KW-1185">Reference proteome</keyword>
<proteinExistence type="predicted"/>
<sequence length="205" mass="23156">MATPKITVYLDTNMADKRDWINENRKLWAKTFNVPIQDELPPNFPAKTLYIMRHLAAVQELDGGDQKRLLQAFDAIFEGYWQRHEETFKPEVFFPILEQVLGRDDAGKVAEAAGSEAKQALLENTGKAFRIGAFGLPWMFANKSGHLYTDVTRSSDATGHGVAVLRLALYATTAMGSQFTHFEQMWSFKNESPLQSCSFHRLPVA</sequence>
<organism evidence="1 2">
    <name type="scientific">Zarea fungicola</name>
    <dbReference type="NCBI Taxonomy" id="93591"/>
    <lineage>
        <taxon>Eukaryota</taxon>
        <taxon>Fungi</taxon>
        <taxon>Dikarya</taxon>
        <taxon>Ascomycota</taxon>
        <taxon>Pezizomycotina</taxon>
        <taxon>Sordariomycetes</taxon>
        <taxon>Hypocreomycetidae</taxon>
        <taxon>Hypocreales</taxon>
        <taxon>Cordycipitaceae</taxon>
        <taxon>Zarea</taxon>
    </lineage>
</organism>
<comment type="caution">
    <text evidence="1">The sequence shown here is derived from an EMBL/GenBank/DDBJ whole genome shotgun (WGS) entry which is preliminary data.</text>
</comment>